<evidence type="ECO:0000313" key="2">
    <source>
        <dbReference type="Proteomes" id="UP001148737"/>
    </source>
</evidence>
<proteinExistence type="predicted"/>
<name>A0ACC1QXB0_9HYPO</name>
<accession>A0ACC1QXB0</accession>
<comment type="caution">
    <text evidence="1">The sequence shown here is derived from an EMBL/GenBank/DDBJ whole genome shotgun (WGS) entry which is preliminary data.</text>
</comment>
<keyword evidence="2" id="KW-1185">Reference proteome</keyword>
<reference evidence="1" key="1">
    <citation type="submission" date="2022-07" db="EMBL/GenBank/DDBJ databases">
        <title>Genome Sequence of Lecanicillium saksenae.</title>
        <authorList>
            <person name="Buettner E."/>
        </authorList>
    </citation>
    <scope>NUCLEOTIDE SEQUENCE</scope>
    <source>
        <strain evidence="1">VT-O1</strain>
    </source>
</reference>
<evidence type="ECO:0000313" key="1">
    <source>
        <dbReference type="EMBL" id="KAJ3494886.1"/>
    </source>
</evidence>
<protein>
    <submittedName>
        <fullName evidence="1">Uncharacterized protein</fullName>
    </submittedName>
</protein>
<dbReference type="EMBL" id="JANAKD010000335">
    <property type="protein sequence ID" value="KAJ3494886.1"/>
    <property type="molecule type" value="Genomic_DNA"/>
</dbReference>
<sequence>MPEHIKDPNLQLFNKQNIVGAEHVNHARYRKILARAFSQKAVREQQPIILGYVDKLCSRLREGHDEKGPIDLARWFSHTMFDIIGDLAFGEPFDCLDEPLRDPRDHPMVKGLWMPEETSSQYDDLRELSRQKLQKRLSSHTHRPDYVAAMTANKSPDEGLSRDEIASHASILIPSSTETMAAVLSAVIYYSAMNPKCLALLVSEIRSSFVSEAEINLISVQNLRYMLAAVDEAMRLRPGAPSGQTRVIAEGGDTILGRFVPEGTYVESWGCAVYRDPAHFAEPDAFIPERWLGDSRFAGDKRNVFLPFGNGPRDCIAQNLAYAEMRLILAKLLWNFDISLADESRDWESKSRIFMVYQKEPLYISISRMPLKRRQYDIYDEVVTRSRIQPNETAVFDDSRDGLFGPSLLSDARLSGHENIHKMLPFEKSDCYERGACDFVSTFNLRTKIPPSVLYLQSTRIPVEKLLDRLKQIATHLEEEYKEQPWMLDTLGESTKIVQSYIRAYEEGRLSFDGEMLADLDRQLDTFEGGATEEAL</sequence>
<gene>
    <name evidence="1" type="ORF">NLG97_g3787</name>
</gene>
<dbReference type="Proteomes" id="UP001148737">
    <property type="component" value="Unassembled WGS sequence"/>
</dbReference>
<organism evidence="1 2">
    <name type="scientific">Lecanicillium saksenae</name>
    <dbReference type="NCBI Taxonomy" id="468837"/>
    <lineage>
        <taxon>Eukaryota</taxon>
        <taxon>Fungi</taxon>
        <taxon>Dikarya</taxon>
        <taxon>Ascomycota</taxon>
        <taxon>Pezizomycotina</taxon>
        <taxon>Sordariomycetes</taxon>
        <taxon>Hypocreomycetidae</taxon>
        <taxon>Hypocreales</taxon>
        <taxon>Cordycipitaceae</taxon>
        <taxon>Lecanicillium</taxon>
    </lineage>
</organism>